<accession>A0A561E2U1</accession>
<dbReference type="Pfam" id="PF10728">
    <property type="entry name" value="DUF2520"/>
    <property type="match status" value="1"/>
</dbReference>
<keyword evidence="4" id="KW-1185">Reference proteome</keyword>
<protein>
    <submittedName>
        <fullName evidence="3">Putative short-subunit dehydrogenase-like oxidoreductase (DUF2520 family)</fullName>
    </submittedName>
</protein>
<evidence type="ECO:0000313" key="4">
    <source>
        <dbReference type="Proteomes" id="UP000318297"/>
    </source>
</evidence>
<reference evidence="3 4" key="1">
    <citation type="submission" date="2019-06" db="EMBL/GenBank/DDBJ databases">
        <title>Sequencing the genomes of 1000 actinobacteria strains.</title>
        <authorList>
            <person name="Klenk H.-P."/>
        </authorList>
    </citation>
    <scope>NUCLEOTIDE SEQUENCE [LARGE SCALE GENOMIC DNA]</scope>
    <source>
        <strain evidence="3 4">DSM 19560</strain>
    </source>
</reference>
<dbReference type="Gene3D" id="1.10.1040.20">
    <property type="entry name" value="ProC-like, C-terminal domain"/>
    <property type="match status" value="1"/>
</dbReference>
<name>A0A561E2U1_9MICO</name>
<dbReference type="OrthoDB" id="8650434at2"/>
<feature type="domain" description="Putative oxidoreductase/dehydrogenase Rossmann-like" evidence="1">
    <location>
        <begin position="3"/>
        <end position="122"/>
    </location>
</feature>
<dbReference type="SUPFAM" id="SSF48179">
    <property type="entry name" value="6-phosphogluconate dehydrogenase C-terminal domain-like"/>
    <property type="match status" value="1"/>
</dbReference>
<dbReference type="Pfam" id="PF10727">
    <property type="entry name" value="Rossmann-like"/>
    <property type="match status" value="1"/>
</dbReference>
<dbReference type="PANTHER" id="PTHR40459">
    <property type="entry name" value="CONSERVED HYPOTHETICAL ALANINE AND LEUCINE RICH PROTEIN"/>
    <property type="match status" value="1"/>
</dbReference>
<dbReference type="InterPro" id="IPR036291">
    <property type="entry name" value="NAD(P)-bd_dom_sf"/>
</dbReference>
<comment type="caution">
    <text evidence="3">The sequence shown here is derived from an EMBL/GenBank/DDBJ whole genome shotgun (WGS) entry which is preliminary data.</text>
</comment>
<gene>
    <name evidence="3" type="ORF">BKA23_2282</name>
</gene>
<dbReference type="PANTHER" id="PTHR40459:SF1">
    <property type="entry name" value="CONSERVED HYPOTHETICAL ALANINE AND LEUCINE RICH PROTEIN"/>
    <property type="match status" value="1"/>
</dbReference>
<proteinExistence type="predicted"/>
<dbReference type="EMBL" id="VIVQ01000002">
    <property type="protein sequence ID" value="TWE09937.1"/>
    <property type="molecule type" value="Genomic_DNA"/>
</dbReference>
<organism evidence="3 4">
    <name type="scientific">Rudaeicoccus suwonensis</name>
    <dbReference type="NCBI Taxonomy" id="657409"/>
    <lineage>
        <taxon>Bacteria</taxon>
        <taxon>Bacillati</taxon>
        <taxon>Actinomycetota</taxon>
        <taxon>Actinomycetes</taxon>
        <taxon>Micrococcales</taxon>
        <taxon>Dermacoccaceae</taxon>
        <taxon>Rudaeicoccus</taxon>
    </lineage>
</organism>
<dbReference type="InterPro" id="IPR008927">
    <property type="entry name" value="6-PGluconate_DH-like_C_sf"/>
</dbReference>
<dbReference type="SUPFAM" id="SSF51735">
    <property type="entry name" value="NAD(P)-binding Rossmann-fold domains"/>
    <property type="match status" value="1"/>
</dbReference>
<feature type="domain" description="DUF2520" evidence="2">
    <location>
        <begin position="140"/>
        <end position="264"/>
    </location>
</feature>
<dbReference type="InterPro" id="IPR019665">
    <property type="entry name" value="OxRdtase/DH_put_Rossmann_dom"/>
</dbReference>
<dbReference type="AlphaFoldDB" id="A0A561E2U1"/>
<dbReference type="InterPro" id="IPR037108">
    <property type="entry name" value="TM1727-like_C_sf"/>
</dbReference>
<dbReference type="RefSeq" id="WP_145229531.1">
    <property type="nucleotide sequence ID" value="NZ_VIVQ01000002.1"/>
</dbReference>
<evidence type="ECO:0000313" key="3">
    <source>
        <dbReference type="EMBL" id="TWE09937.1"/>
    </source>
</evidence>
<dbReference type="Proteomes" id="UP000318297">
    <property type="component" value="Unassembled WGS sequence"/>
</dbReference>
<sequence>MPEPTLRIGVIGAGRVGAVIGAAFRASGHEIVGVSAVSEASRERAARLLPGVPVLQVPDVVAVADVVLLAVPDDEIASLVTGLAATRAWAGGRLAIHFSGFHGVDVLAPVVAAGGDAVALHPVMTFSGTAKDLPRLVGTPMAVTASMGADLVSEALVLDLGGEPFRLAEEQRSTYHAALSHGANHVTTLVAQAQQMLRAAGLDNPAVILRPLIEAAIDNALEHGDRALTGPIIRGDVGTVSAHLDAVSRQPEDIAMAYRAIATATALRAISRRAMPAESVTPMLEILQPKDDEDR</sequence>
<dbReference type="Gene3D" id="3.40.50.720">
    <property type="entry name" value="NAD(P)-binding Rossmann-like Domain"/>
    <property type="match status" value="1"/>
</dbReference>
<evidence type="ECO:0000259" key="2">
    <source>
        <dbReference type="Pfam" id="PF10728"/>
    </source>
</evidence>
<evidence type="ECO:0000259" key="1">
    <source>
        <dbReference type="Pfam" id="PF10727"/>
    </source>
</evidence>
<dbReference type="InterPro" id="IPR018931">
    <property type="entry name" value="DUF2520"/>
</dbReference>